<dbReference type="PANTHER" id="PTHR44943">
    <property type="entry name" value="CELLULOSE SYNTHASE OPERON PROTEIN C"/>
    <property type="match status" value="1"/>
</dbReference>
<dbReference type="EMBL" id="CYSA01000015">
    <property type="protein sequence ID" value="CUH64572.1"/>
    <property type="molecule type" value="Genomic_DNA"/>
</dbReference>
<dbReference type="PANTHER" id="PTHR44943:SF8">
    <property type="entry name" value="TPR REPEAT-CONTAINING PROTEIN MJ0263"/>
    <property type="match status" value="1"/>
</dbReference>
<protein>
    <submittedName>
        <fullName evidence="4">Photosystem I assembly protein Ycf3</fullName>
    </submittedName>
</protein>
<dbReference type="Pfam" id="PF13469">
    <property type="entry name" value="Sulfotransfer_3"/>
    <property type="match status" value="1"/>
</dbReference>
<keyword evidence="5" id="KW-1185">Reference proteome</keyword>
<evidence type="ECO:0000256" key="1">
    <source>
        <dbReference type="ARBA" id="ARBA00022737"/>
    </source>
</evidence>
<feature type="repeat" description="TPR" evidence="3">
    <location>
        <begin position="175"/>
        <end position="208"/>
    </location>
</feature>
<dbReference type="Pfam" id="PF14559">
    <property type="entry name" value="TPR_19"/>
    <property type="match status" value="1"/>
</dbReference>
<dbReference type="SUPFAM" id="SSF48452">
    <property type="entry name" value="TPR-like"/>
    <property type="match status" value="1"/>
</dbReference>
<dbReference type="SUPFAM" id="SSF52540">
    <property type="entry name" value="P-loop containing nucleoside triphosphate hydrolases"/>
    <property type="match status" value="1"/>
</dbReference>
<proteinExistence type="predicted"/>
<dbReference type="AlphaFoldDB" id="A0A0P1F8W3"/>
<dbReference type="OrthoDB" id="9800698at2"/>
<dbReference type="InterPro" id="IPR051685">
    <property type="entry name" value="Ycf3/AcsC/BcsC/TPR_MFPF"/>
</dbReference>
<dbReference type="Gene3D" id="3.40.50.300">
    <property type="entry name" value="P-loop containing nucleotide triphosphate hydrolases"/>
    <property type="match status" value="1"/>
</dbReference>
<dbReference type="Proteomes" id="UP000051587">
    <property type="component" value="Unassembled WGS sequence"/>
</dbReference>
<feature type="repeat" description="TPR" evidence="3">
    <location>
        <begin position="209"/>
        <end position="242"/>
    </location>
</feature>
<dbReference type="STRING" id="53501.SAMN04488043_102312"/>
<gene>
    <name evidence="4" type="ORF">TG4357_01364</name>
</gene>
<dbReference type="PROSITE" id="PS50005">
    <property type="entry name" value="TPR"/>
    <property type="match status" value="3"/>
</dbReference>
<dbReference type="Gene3D" id="1.25.40.10">
    <property type="entry name" value="Tetratricopeptide repeat domain"/>
    <property type="match status" value="1"/>
</dbReference>
<organism evidence="4 5">
    <name type="scientific">Thalassovita gelatinovora</name>
    <name type="common">Thalassobius gelatinovorus</name>
    <dbReference type="NCBI Taxonomy" id="53501"/>
    <lineage>
        <taxon>Bacteria</taxon>
        <taxon>Pseudomonadati</taxon>
        <taxon>Pseudomonadota</taxon>
        <taxon>Alphaproteobacteria</taxon>
        <taxon>Rhodobacterales</taxon>
        <taxon>Roseobacteraceae</taxon>
        <taxon>Thalassovita</taxon>
    </lineage>
</organism>
<evidence type="ECO:0000313" key="5">
    <source>
        <dbReference type="Proteomes" id="UP000051587"/>
    </source>
</evidence>
<dbReference type="InterPro" id="IPR019734">
    <property type="entry name" value="TPR_rpt"/>
</dbReference>
<accession>A0A0P1F8W3</accession>
<dbReference type="Pfam" id="PF13432">
    <property type="entry name" value="TPR_16"/>
    <property type="match status" value="1"/>
</dbReference>
<dbReference type="InterPro" id="IPR027417">
    <property type="entry name" value="P-loop_NTPase"/>
</dbReference>
<evidence type="ECO:0000313" key="4">
    <source>
        <dbReference type="EMBL" id="CUH64572.1"/>
    </source>
</evidence>
<keyword evidence="1" id="KW-0677">Repeat</keyword>
<evidence type="ECO:0000256" key="2">
    <source>
        <dbReference type="ARBA" id="ARBA00022803"/>
    </source>
</evidence>
<evidence type="ECO:0000256" key="3">
    <source>
        <dbReference type="PROSITE-ProRule" id="PRU00339"/>
    </source>
</evidence>
<dbReference type="Pfam" id="PF13431">
    <property type="entry name" value="TPR_17"/>
    <property type="match status" value="1"/>
</dbReference>
<dbReference type="PROSITE" id="PS50293">
    <property type="entry name" value="TPR_REGION"/>
    <property type="match status" value="1"/>
</dbReference>
<feature type="repeat" description="TPR" evidence="3">
    <location>
        <begin position="141"/>
        <end position="174"/>
    </location>
</feature>
<reference evidence="4 5" key="1">
    <citation type="submission" date="2015-09" db="EMBL/GenBank/DDBJ databases">
        <authorList>
            <consortium name="Swine Surveillance"/>
        </authorList>
    </citation>
    <scope>NUCLEOTIDE SEQUENCE [LARGE SCALE GENOMIC DNA]</scope>
    <source>
        <strain evidence="4 5">CECT 4357</strain>
    </source>
</reference>
<sequence length="586" mass="65150">MSMAAKQLADKATAHLNSGRPKSAFKTARTGMKQFPKETFFANVCGIALAQQNNQRESIPYFRKALQLYPTNIDAQNNLVQALVSIGQADKALALIDKYMSTRKDHDNLLYFKAMAESHSGDHTAAESTLNSLLAEYPKVARAHNLLGAVLFSLGREDQALTAYEKALEIDPNSPDTLTNMALIQARANEMGKALGYVEKALTINPKHYLSLQRYGNLLNESGQTEKAIETFHKLLQIEPQSHDALLELATLSPAAEQPALQPIIDAALRKVPKNTLEHAFISLAKAKSALKLGNHAEADKWFAIGNAEFAAKVPFDQDRTRTELEAICGHFPADHSARVANEALSPAPIFVLGLPRSGTTLTEQVISSHPTVYGAGELPGIERGSRLFLDKNTPWDLPAAQELAHFYRSFLPEMPAETTAFVDKMPGNYKRIGFILSALPNAKIVHLIRDPREVALSMWHTVFSNPGQAYTFDQKTMAQELNDYRRYMNHWKSVFPDRILDLRYQDLVSDIEQVSKILADHCGLDWVPDMAHPERNAGAVRTASANQVRQPVHRKSLAKWKQHEQALTELITNLDPDLWPELGEG</sequence>
<dbReference type="InterPro" id="IPR011990">
    <property type="entry name" value="TPR-like_helical_dom_sf"/>
</dbReference>
<name>A0A0P1F8W3_THAGE</name>
<dbReference type="SMART" id="SM00028">
    <property type="entry name" value="TPR"/>
    <property type="match status" value="5"/>
</dbReference>
<keyword evidence="2 3" id="KW-0802">TPR repeat</keyword>
<dbReference type="RefSeq" id="WP_058262106.1">
    <property type="nucleotide sequence ID" value="NZ_CP051181.1"/>
</dbReference>